<feature type="binding site" evidence="6">
    <location>
        <begin position="324"/>
        <end position="328"/>
    </location>
    <ligand>
        <name>ATP</name>
        <dbReference type="ChEBI" id="CHEBI:30616"/>
    </ligand>
</feature>
<comment type="pathway">
    <text evidence="6">Metabolic intermediate biosynthesis; acetyl-CoA biosynthesis; acetyl-CoA from acetate: step 1/2.</text>
</comment>
<dbReference type="PRINTS" id="PR00471">
    <property type="entry name" value="ACETATEKNASE"/>
</dbReference>
<feature type="binding site" evidence="6">
    <location>
        <position position="12"/>
    </location>
    <ligand>
        <name>ATP</name>
        <dbReference type="ChEBI" id="CHEBI:30616"/>
    </ligand>
</feature>
<feature type="site" description="Transition state stabilizer" evidence="6">
    <location>
        <position position="234"/>
    </location>
</feature>
<evidence type="ECO:0000256" key="1">
    <source>
        <dbReference type="ARBA" id="ARBA00008748"/>
    </source>
</evidence>
<dbReference type="GO" id="GO:0005524">
    <property type="term" value="F:ATP binding"/>
    <property type="evidence" value="ECO:0007669"/>
    <property type="project" value="UniProtKB-KW"/>
</dbReference>
<dbReference type="Gene3D" id="3.30.420.40">
    <property type="match status" value="2"/>
</dbReference>
<dbReference type="GO" id="GO:0005737">
    <property type="term" value="C:cytoplasm"/>
    <property type="evidence" value="ECO:0007669"/>
    <property type="project" value="UniProtKB-SubCell"/>
</dbReference>
<evidence type="ECO:0000256" key="7">
    <source>
        <dbReference type="RuleBase" id="RU003835"/>
    </source>
</evidence>
<comment type="cofactor">
    <cofactor evidence="6">
        <name>Mg(2+)</name>
        <dbReference type="ChEBI" id="CHEBI:18420"/>
    </cofactor>
    <cofactor evidence="6">
        <name>Mn(2+)</name>
        <dbReference type="ChEBI" id="CHEBI:29035"/>
    </cofactor>
    <text evidence="6">Mg(2+). Can also accept Mn(2+).</text>
</comment>
<dbReference type="GO" id="GO:0008776">
    <property type="term" value="F:acetate kinase activity"/>
    <property type="evidence" value="ECO:0007669"/>
    <property type="project" value="UniProtKB-UniRule"/>
</dbReference>
<dbReference type="SUPFAM" id="SSF53067">
    <property type="entry name" value="Actin-like ATPase domain"/>
    <property type="match status" value="2"/>
</dbReference>
<comment type="similarity">
    <text evidence="1 6 7">Belongs to the acetokinase family.</text>
</comment>
<keyword evidence="6" id="KW-0963">Cytoplasm</keyword>
<keyword evidence="6" id="KW-0479">Metal-binding</keyword>
<dbReference type="GO" id="GO:0006085">
    <property type="term" value="P:acetyl-CoA biosynthetic process"/>
    <property type="evidence" value="ECO:0007669"/>
    <property type="project" value="UniProtKB-UniRule"/>
</dbReference>
<dbReference type="InterPro" id="IPR004372">
    <property type="entry name" value="Ac/propionate_kinase"/>
</dbReference>
<dbReference type="PANTHER" id="PTHR21060:SF15">
    <property type="entry name" value="ACETATE KINASE-RELATED"/>
    <property type="match status" value="1"/>
</dbReference>
<keyword evidence="4 6" id="KW-0418">Kinase</keyword>
<evidence type="ECO:0000313" key="8">
    <source>
        <dbReference type="EMBL" id="HGY94493.1"/>
    </source>
</evidence>
<feature type="active site" description="Proton donor/acceptor" evidence="6">
    <location>
        <position position="143"/>
    </location>
</feature>
<dbReference type="GO" id="GO:0006083">
    <property type="term" value="P:acetate metabolic process"/>
    <property type="evidence" value="ECO:0007669"/>
    <property type="project" value="TreeGrafter"/>
</dbReference>
<dbReference type="PROSITE" id="PS01075">
    <property type="entry name" value="ACETATE_KINASE_1"/>
    <property type="match status" value="1"/>
</dbReference>
<proteinExistence type="inferred from homology"/>
<comment type="catalytic activity">
    <reaction evidence="6">
        <text>acetate + ATP = acetyl phosphate + ADP</text>
        <dbReference type="Rhea" id="RHEA:11352"/>
        <dbReference type="ChEBI" id="CHEBI:22191"/>
        <dbReference type="ChEBI" id="CHEBI:30089"/>
        <dbReference type="ChEBI" id="CHEBI:30616"/>
        <dbReference type="ChEBI" id="CHEBI:456216"/>
        <dbReference type="EC" id="2.7.2.1"/>
    </reaction>
</comment>
<dbReference type="AlphaFoldDB" id="A0A7V4XSR0"/>
<keyword evidence="6" id="KW-0460">Magnesium</keyword>
<dbReference type="EMBL" id="DTKL01000043">
    <property type="protein sequence ID" value="HGY94493.1"/>
    <property type="molecule type" value="Genomic_DNA"/>
</dbReference>
<dbReference type="HAMAP" id="MF_00020">
    <property type="entry name" value="Acetate_kinase"/>
    <property type="match status" value="1"/>
</dbReference>
<comment type="function">
    <text evidence="6">Catalyzes the formation of acetyl phosphate from acetate and ATP. Can also catalyze the reverse reaction.</text>
</comment>
<sequence length="391" mass="41444">MLAINSGSSSLKVGVYCYLDGDVFALLSGSVSGVGRTDGRLKLEDAEGKELLNRQYTLPSQREALGEIMRALAVTAPGEVAAVGHRVVHGGPHLTEHQRITPDVVETLRESVHFAPLHIPPALALIEATEELLPGVPQFACFDTAFHATIPAVAHHYAVPERFYEQGLRRYGFHGLSYESILHRLRAENGGDVPKRIVCAHLGSGASLAAVLEGKSVDTSMGLTPLGGVPMSSRPGDLDPGVVLYLLRAGQFTADALEEVLNHQSGLYALSGGETAMQALVEARAQGGPRATLAVEAFAMSVRKFIGAYAAVLGGVDLLIFSGGIGEHSAEVRGLCCEGLEMLGIHAKDAEGGSGKVRVMQAEEEMQIARHCFRLANLSEEVSTAREHAAD</sequence>
<feature type="binding site" evidence="6">
    <location>
        <position position="364"/>
    </location>
    <ligand>
        <name>Mg(2+)</name>
        <dbReference type="ChEBI" id="CHEBI:18420"/>
    </ligand>
</feature>
<dbReference type="InterPro" id="IPR043129">
    <property type="entry name" value="ATPase_NBD"/>
</dbReference>
<dbReference type="PIRSF" id="PIRSF000722">
    <property type="entry name" value="Acetate_prop_kin"/>
    <property type="match status" value="1"/>
</dbReference>
<dbReference type="InterPro" id="IPR023865">
    <property type="entry name" value="Aliphatic_acid_kinase_CS"/>
</dbReference>
<feature type="binding site" evidence="6">
    <location>
        <position position="86"/>
    </location>
    <ligand>
        <name>substrate</name>
    </ligand>
</feature>
<accession>A0A7V4XSR0</accession>
<name>A0A7V4XSR0_9BACT</name>
<organism evidence="8">
    <name type="scientific">Acidobacterium capsulatum</name>
    <dbReference type="NCBI Taxonomy" id="33075"/>
    <lineage>
        <taxon>Bacteria</taxon>
        <taxon>Pseudomonadati</taxon>
        <taxon>Acidobacteriota</taxon>
        <taxon>Terriglobia</taxon>
        <taxon>Terriglobales</taxon>
        <taxon>Acidobacteriaceae</taxon>
        <taxon>Acidobacterium</taxon>
    </lineage>
</organism>
<dbReference type="InterPro" id="IPR000890">
    <property type="entry name" value="Aliphatic_acid_kin_short-chain"/>
</dbReference>
<feature type="binding site" evidence="6">
    <location>
        <position position="5"/>
    </location>
    <ligand>
        <name>Mg(2+)</name>
        <dbReference type="ChEBI" id="CHEBI:18420"/>
    </ligand>
</feature>
<evidence type="ECO:0000256" key="6">
    <source>
        <dbReference type="HAMAP-Rule" id="MF_00020"/>
    </source>
</evidence>
<feature type="site" description="Transition state stabilizer" evidence="6">
    <location>
        <position position="174"/>
    </location>
</feature>
<keyword evidence="2 6" id="KW-0808">Transferase</keyword>
<keyword evidence="3 6" id="KW-0547">Nucleotide-binding</keyword>
<dbReference type="UniPathway" id="UPA00340">
    <property type="reaction ID" value="UER00458"/>
</dbReference>
<dbReference type="EC" id="2.7.2.1" evidence="6"/>
<gene>
    <name evidence="6" type="primary">ackA</name>
    <name evidence="8" type="ORF">ENW50_07400</name>
</gene>
<comment type="subcellular location">
    <subcellularLocation>
        <location evidence="6">Cytoplasm</location>
    </subcellularLocation>
</comment>
<reference evidence="8" key="1">
    <citation type="journal article" date="2020" name="mSystems">
        <title>Genome- and Community-Level Interaction Insights into Carbon Utilization and Element Cycling Functions of Hydrothermarchaeota in Hydrothermal Sediment.</title>
        <authorList>
            <person name="Zhou Z."/>
            <person name="Liu Y."/>
            <person name="Xu W."/>
            <person name="Pan J."/>
            <person name="Luo Z.H."/>
            <person name="Li M."/>
        </authorList>
    </citation>
    <scope>NUCLEOTIDE SEQUENCE [LARGE SCALE GENOMIC DNA]</scope>
    <source>
        <strain evidence="8">SpSt-855</strain>
    </source>
</reference>
<dbReference type="GO" id="GO:0000287">
    <property type="term" value="F:magnesium ion binding"/>
    <property type="evidence" value="ECO:0007669"/>
    <property type="project" value="UniProtKB-UniRule"/>
</dbReference>
<dbReference type="PANTHER" id="PTHR21060">
    <property type="entry name" value="ACETATE KINASE"/>
    <property type="match status" value="1"/>
</dbReference>
<comment type="subunit">
    <text evidence="6">Homodimer.</text>
</comment>
<evidence type="ECO:0000256" key="5">
    <source>
        <dbReference type="ARBA" id="ARBA00022840"/>
    </source>
</evidence>
<comment type="caution">
    <text evidence="6">Lacks conserved residue(s) required for the propagation of feature annotation.</text>
</comment>
<dbReference type="NCBIfam" id="TIGR00016">
    <property type="entry name" value="ackA"/>
    <property type="match status" value="1"/>
</dbReference>
<keyword evidence="5 6" id="KW-0067">ATP-binding</keyword>
<comment type="caution">
    <text evidence="8">The sequence shown here is derived from an EMBL/GenBank/DDBJ whole genome shotgun (WGS) entry which is preliminary data.</text>
</comment>
<dbReference type="Pfam" id="PF00871">
    <property type="entry name" value="Acetate_kinase"/>
    <property type="match status" value="1"/>
</dbReference>
<feature type="binding site" evidence="6">
    <location>
        <begin position="201"/>
        <end position="205"/>
    </location>
    <ligand>
        <name>ATP</name>
        <dbReference type="ChEBI" id="CHEBI:30616"/>
    </ligand>
</feature>
<protein>
    <recommendedName>
        <fullName evidence="6">Acetate kinase</fullName>
        <ecNumber evidence="6">2.7.2.1</ecNumber>
    </recommendedName>
    <alternativeName>
        <fullName evidence="6">Acetokinase</fullName>
    </alternativeName>
</protein>
<evidence type="ECO:0000256" key="4">
    <source>
        <dbReference type="ARBA" id="ARBA00022777"/>
    </source>
</evidence>
<evidence type="ECO:0000256" key="3">
    <source>
        <dbReference type="ARBA" id="ARBA00022741"/>
    </source>
</evidence>
<evidence type="ECO:0000256" key="2">
    <source>
        <dbReference type="ARBA" id="ARBA00022679"/>
    </source>
</evidence>
<dbReference type="PROSITE" id="PS01076">
    <property type="entry name" value="ACETATE_KINASE_2"/>
    <property type="match status" value="1"/>
</dbReference>